<proteinExistence type="predicted"/>
<name>A0A5P8P3R9_9BACT</name>
<dbReference type="EMBL" id="CP043617">
    <property type="protein sequence ID" value="QFR50247.1"/>
    <property type="molecule type" value="Genomic_DNA"/>
</dbReference>
<sequence>MNTIIKTLITLTITLSFFGCADKVPFKEQDPLENSALVYVYANKILQDNDAMNMGKYFLQINRIGIDKTLVENEYTAINLKASKNVQISATRSALITKDIDFSTESGKTYFFRINTLPGGDFEFEEVDSTIGLKEIKKTKLSGSILEKKIESLIYDDDKEEKEPIKVAPKVEYVSKSKIEKIKEAHKLKEEGILTEEEFKKLKTEILNAD</sequence>
<protein>
    <recommendedName>
        <fullName evidence="3">SHOCT domain-containing protein</fullName>
    </recommendedName>
</protein>
<accession>A0A5P8P3R9</accession>
<evidence type="ECO:0000313" key="2">
    <source>
        <dbReference type="Proteomes" id="UP000326944"/>
    </source>
</evidence>
<dbReference type="KEGG" id="sulg:FJR48_11105"/>
<dbReference type="RefSeq" id="WP_152308195.1">
    <property type="nucleotide sequence ID" value="NZ_CP043617.1"/>
</dbReference>
<keyword evidence="2" id="KW-1185">Reference proteome</keyword>
<dbReference type="OrthoDB" id="5334604at2"/>
<reference evidence="1 2" key="1">
    <citation type="submission" date="2019-09" db="EMBL/GenBank/DDBJ databases">
        <title>Sulfurimonas gotlandica sp. nov., a chemoautotrophic and psychrotolerant epsilonproteobacterium isolated from a pelagic redoxcline, and an emended description of the genus Sulfurimonas.</title>
        <authorList>
            <person name="Wang S."/>
            <person name="Jiang L."/>
            <person name="Shao S."/>
        </authorList>
    </citation>
    <scope>NUCLEOTIDE SEQUENCE [LARGE SCALE GENOMIC DNA]</scope>
    <source>
        <strain evidence="1 2">GYSZ_1</strain>
    </source>
</reference>
<organism evidence="1 2">
    <name type="scientific">Sulfurimonas lithotrophica</name>
    <dbReference type="NCBI Taxonomy" id="2590022"/>
    <lineage>
        <taxon>Bacteria</taxon>
        <taxon>Pseudomonadati</taxon>
        <taxon>Campylobacterota</taxon>
        <taxon>Epsilonproteobacteria</taxon>
        <taxon>Campylobacterales</taxon>
        <taxon>Sulfurimonadaceae</taxon>
        <taxon>Sulfurimonas</taxon>
    </lineage>
</organism>
<dbReference type="Proteomes" id="UP000326944">
    <property type="component" value="Chromosome"/>
</dbReference>
<evidence type="ECO:0000313" key="1">
    <source>
        <dbReference type="EMBL" id="QFR50247.1"/>
    </source>
</evidence>
<evidence type="ECO:0008006" key="3">
    <source>
        <dbReference type="Google" id="ProtNLM"/>
    </source>
</evidence>
<dbReference type="AlphaFoldDB" id="A0A5P8P3R9"/>
<dbReference type="PROSITE" id="PS51257">
    <property type="entry name" value="PROKAR_LIPOPROTEIN"/>
    <property type="match status" value="1"/>
</dbReference>
<gene>
    <name evidence="1" type="ORF">FJR48_11105</name>
</gene>